<feature type="compositionally biased region" description="Basic and acidic residues" evidence="1">
    <location>
        <begin position="198"/>
        <end position="207"/>
    </location>
</feature>
<name>A0ABQ9H0S7_9NEOP</name>
<accession>A0ABQ9H0S7</accession>
<feature type="region of interest" description="Disordered" evidence="1">
    <location>
        <begin position="1"/>
        <end position="40"/>
    </location>
</feature>
<feature type="region of interest" description="Disordered" evidence="1">
    <location>
        <begin position="191"/>
        <end position="246"/>
    </location>
</feature>
<protein>
    <submittedName>
        <fullName evidence="2">Uncharacterized protein</fullName>
    </submittedName>
</protein>
<reference evidence="2 3" key="1">
    <citation type="submission" date="2023-02" db="EMBL/GenBank/DDBJ databases">
        <title>LHISI_Scaffold_Assembly.</title>
        <authorList>
            <person name="Stuart O.P."/>
            <person name="Cleave R."/>
            <person name="Magrath M.J.L."/>
            <person name="Mikheyev A.S."/>
        </authorList>
    </citation>
    <scope>NUCLEOTIDE SEQUENCE [LARGE SCALE GENOMIC DNA]</scope>
    <source>
        <strain evidence="2">Daus_M_001</strain>
        <tissue evidence="2">Leg muscle</tissue>
    </source>
</reference>
<feature type="region of interest" description="Disordered" evidence="1">
    <location>
        <begin position="133"/>
        <end position="164"/>
    </location>
</feature>
<keyword evidence="3" id="KW-1185">Reference proteome</keyword>
<gene>
    <name evidence="2" type="ORF">PR048_022352</name>
</gene>
<sequence>MSMEQCRNEEAGEAGYPRENPPTGSIVRHDSHFDPAGVLNPVRLSGRRACKPLSQRGPRMVEDHKLGVQVDLKLRWHAEVPSPRKDKSRLRQRSIASRARVRATLCGEEPNRVGCMPVEAKRAEETHHVGGAIDCGDEFPREPPGALQSPRAAKGTPPVGRRDCGLPLLPRMRRMRGSRGLVCPQQPVVIQDGGADSRASHVGEGRTRGVSGVSAGMRGRGKREIPGKTRRPAHSQARFPFAEIRE</sequence>
<dbReference type="EMBL" id="JARBHB010000008">
    <property type="protein sequence ID" value="KAJ8877893.1"/>
    <property type="molecule type" value="Genomic_DNA"/>
</dbReference>
<comment type="caution">
    <text evidence="2">The sequence shown here is derived from an EMBL/GenBank/DDBJ whole genome shotgun (WGS) entry which is preliminary data.</text>
</comment>
<evidence type="ECO:0000256" key="1">
    <source>
        <dbReference type="SAM" id="MobiDB-lite"/>
    </source>
</evidence>
<organism evidence="2 3">
    <name type="scientific">Dryococelus australis</name>
    <dbReference type="NCBI Taxonomy" id="614101"/>
    <lineage>
        <taxon>Eukaryota</taxon>
        <taxon>Metazoa</taxon>
        <taxon>Ecdysozoa</taxon>
        <taxon>Arthropoda</taxon>
        <taxon>Hexapoda</taxon>
        <taxon>Insecta</taxon>
        <taxon>Pterygota</taxon>
        <taxon>Neoptera</taxon>
        <taxon>Polyneoptera</taxon>
        <taxon>Phasmatodea</taxon>
        <taxon>Verophasmatodea</taxon>
        <taxon>Anareolatae</taxon>
        <taxon>Phasmatidae</taxon>
        <taxon>Eurycanthinae</taxon>
        <taxon>Dryococelus</taxon>
    </lineage>
</organism>
<evidence type="ECO:0000313" key="2">
    <source>
        <dbReference type="EMBL" id="KAJ8877893.1"/>
    </source>
</evidence>
<proteinExistence type="predicted"/>
<dbReference type="Proteomes" id="UP001159363">
    <property type="component" value="Chromosome 7"/>
</dbReference>
<feature type="compositionally biased region" description="Basic and acidic residues" evidence="1">
    <location>
        <begin position="1"/>
        <end position="10"/>
    </location>
</feature>
<evidence type="ECO:0000313" key="3">
    <source>
        <dbReference type="Proteomes" id="UP001159363"/>
    </source>
</evidence>